<evidence type="ECO:0000313" key="1">
    <source>
        <dbReference type="EMBL" id="ADV60739.1"/>
    </source>
</evidence>
<protein>
    <recommendedName>
        <fullName evidence="3">PEP-CTERM protein-sorting domain-containing protein</fullName>
    </recommendedName>
</protein>
<reference evidence="1 2" key="2">
    <citation type="journal article" date="2011" name="Stand. Genomic Sci.">
        <title>Complete genome sequence of Isosphaera pallida type strain (IS1B).</title>
        <authorList>
            <consortium name="US DOE Joint Genome Institute (JGI-PGF)"/>
            <person name="Goker M."/>
            <person name="Cleland D."/>
            <person name="Saunders E."/>
            <person name="Lapidus A."/>
            <person name="Nolan M."/>
            <person name="Lucas S."/>
            <person name="Hammon N."/>
            <person name="Deshpande S."/>
            <person name="Cheng J.F."/>
            <person name="Tapia R."/>
            <person name="Han C."/>
            <person name="Goodwin L."/>
            <person name="Pitluck S."/>
            <person name="Liolios K."/>
            <person name="Pagani I."/>
            <person name="Ivanova N."/>
            <person name="Mavromatis K."/>
            <person name="Pati A."/>
            <person name="Chen A."/>
            <person name="Palaniappan K."/>
            <person name="Land M."/>
            <person name="Hauser L."/>
            <person name="Chang Y.J."/>
            <person name="Jeffries C.D."/>
            <person name="Detter J.C."/>
            <person name="Beck B."/>
            <person name="Woyke T."/>
            <person name="Bristow J."/>
            <person name="Eisen J.A."/>
            <person name="Markowitz V."/>
            <person name="Hugenholtz P."/>
            <person name="Kyrpides N.C."/>
            <person name="Klenk H.P."/>
        </authorList>
    </citation>
    <scope>NUCLEOTIDE SEQUENCE [LARGE SCALE GENOMIC DNA]</scope>
    <source>
        <strain evidence="2">ATCC 43644 / DSM 9630 / IS1B</strain>
    </source>
</reference>
<evidence type="ECO:0008006" key="3">
    <source>
        <dbReference type="Google" id="ProtNLM"/>
    </source>
</evidence>
<dbReference type="eggNOG" id="ENOG502ZJ1I">
    <property type="taxonomic scope" value="Bacteria"/>
</dbReference>
<dbReference type="Proteomes" id="UP000008631">
    <property type="component" value="Chromosome"/>
</dbReference>
<organism evidence="1 2">
    <name type="scientific">Isosphaera pallida (strain ATCC 43644 / DSM 9630 / IS1B)</name>
    <dbReference type="NCBI Taxonomy" id="575540"/>
    <lineage>
        <taxon>Bacteria</taxon>
        <taxon>Pseudomonadati</taxon>
        <taxon>Planctomycetota</taxon>
        <taxon>Planctomycetia</taxon>
        <taxon>Isosphaerales</taxon>
        <taxon>Isosphaeraceae</taxon>
        <taxon>Isosphaera</taxon>
    </lineage>
</organism>
<dbReference type="KEGG" id="ipa:Isop_0142"/>
<gene>
    <name evidence="1" type="ordered locus">Isop_0142</name>
</gene>
<sequence>MIRCRFGWGRLGLLLALGMLGHGLGIASAGAQDQQPDPNLVKLDPKAISLEPLGEKVGHFRLRNVSNQIEPDGATISTVAWLVVPPGAIAPTNDPQNPSATVSPLTILEGSTGFNEDELKVLLGEGLKDNQAVQAIGLEFGDQGFAPEGVLNFALSTPPSLEGDQLNLTDALVTGRWNQPLVPPSNQPADTNPVIPDPIPEPTSVLFWLGMTAVAATRLRARQRRIGVSA</sequence>
<keyword evidence="2" id="KW-1185">Reference proteome</keyword>
<dbReference type="EMBL" id="CP002353">
    <property type="protein sequence ID" value="ADV60739.1"/>
    <property type="molecule type" value="Genomic_DNA"/>
</dbReference>
<name>E8R644_ISOPI</name>
<dbReference type="InParanoid" id="E8R644"/>
<proteinExistence type="predicted"/>
<dbReference type="AlphaFoldDB" id="E8R644"/>
<reference key="1">
    <citation type="submission" date="2010-11" db="EMBL/GenBank/DDBJ databases">
        <title>The complete sequence of chromosome of Isophaera pallida ATCC 43644.</title>
        <authorList>
            <consortium name="US DOE Joint Genome Institute (JGI-PGF)"/>
            <person name="Lucas S."/>
            <person name="Copeland A."/>
            <person name="Lapidus A."/>
            <person name="Bruce D."/>
            <person name="Goodwin L."/>
            <person name="Pitluck S."/>
            <person name="Kyrpides N."/>
            <person name="Mavromatis K."/>
            <person name="Pagani I."/>
            <person name="Ivanova N."/>
            <person name="Saunders E."/>
            <person name="Brettin T."/>
            <person name="Detter J.C."/>
            <person name="Han C."/>
            <person name="Tapia R."/>
            <person name="Land M."/>
            <person name="Hauser L."/>
            <person name="Markowitz V."/>
            <person name="Cheng J.-F."/>
            <person name="Hugenholtz P."/>
            <person name="Woyke T."/>
            <person name="Wu D."/>
            <person name="Eisen J.A."/>
        </authorList>
    </citation>
    <scope>NUCLEOTIDE SEQUENCE</scope>
    <source>
        <strain>ATCC 43644</strain>
    </source>
</reference>
<evidence type="ECO:0000313" key="2">
    <source>
        <dbReference type="Proteomes" id="UP000008631"/>
    </source>
</evidence>
<dbReference type="RefSeq" id="WP_013563028.1">
    <property type="nucleotide sequence ID" value="NC_014962.1"/>
</dbReference>
<dbReference type="HOGENOM" id="CLU_1203531_0_0_0"/>
<accession>E8R644</accession>